<sequence length="109" mass="12276">MIPSPHERMAMRSMSLFGVVIEIGNRRWFGLYPAIDGRQAINTAILAASTFENIDARPDRCWPVKNFGCCLYPTTWVDAAKFGENMQFGHGATHLDPSKWAADFLEIVE</sequence>
<gene>
    <name evidence="1" type="ORF">Rcae01_05526</name>
</gene>
<proteinExistence type="predicted"/>
<protein>
    <submittedName>
        <fullName evidence="1">Uncharacterized protein</fullName>
    </submittedName>
</protein>
<dbReference type="RefSeq" id="WP_345687593.1">
    <property type="nucleotide sequence ID" value="NZ_BAABRO010000018.1"/>
</dbReference>
<reference evidence="1 2" key="1">
    <citation type="submission" date="2024-02" db="EMBL/GenBank/DDBJ databases">
        <title>Rhodopirellula caenicola NBRC 110016.</title>
        <authorList>
            <person name="Ichikawa N."/>
            <person name="Katano-Makiyama Y."/>
            <person name="Hidaka K."/>
        </authorList>
    </citation>
    <scope>NUCLEOTIDE SEQUENCE [LARGE SCALE GENOMIC DNA]</scope>
    <source>
        <strain evidence="1 2">NBRC 110016</strain>
    </source>
</reference>
<evidence type="ECO:0000313" key="1">
    <source>
        <dbReference type="EMBL" id="GAA5510020.1"/>
    </source>
</evidence>
<evidence type="ECO:0000313" key="2">
    <source>
        <dbReference type="Proteomes" id="UP001416858"/>
    </source>
</evidence>
<dbReference type="EMBL" id="BAABRO010000018">
    <property type="protein sequence ID" value="GAA5510020.1"/>
    <property type="molecule type" value="Genomic_DNA"/>
</dbReference>
<accession>A0ABP9W0J7</accession>
<dbReference type="Proteomes" id="UP001416858">
    <property type="component" value="Unassembled WGS sequence"/>
</dbReference>
<organism evidence="1 2">
    <name type="scientific">Novipirellula caenicola</name>
    <dbReference type="NCBI Taxonomy" id="1536901"/>
    <lineage>
        <taxon>Bacteria</taxon>
        <taxon>Pseudomonadati</taxon>
        <taxon>Planctomycetota</taxon>
        <taxon>Planctomycetia</taxon>
        <taxon>Pirellulales</taxon>
        <taxon>Pirellulaceae</taxon>
        <taxon>Novipirellula</taxon>
    </lineage>
</organism>
<name>A0ABP9W0J7_9BACT</name>
<comment type="caution">
    <text evidence="1">The sequence shown here is derived from an EMBL/GenBank/DDBJ whole genome shotgun (WGS) entry which is preliminary data.</text>
</comment>
<keyword evidence="2" id="KW-1185">Reference proteome</keyword>